<evidence type="ECO:0008006" key="5">
    <source>
        <dbReference type="Google" id="ProtNLM"/>
    </source>
</evidence>
<dbReference type="EMBL" id="MEYH01000006">
    <property type="protein sequence ID" value="OGD17399.1"/>
    <property type="molecule type" value="Genomic_DNA"/>
</dbReference>
<comment type="caution">
    <text evidence="3">The sequence shown here is derived from an EMBL/GenBank/DDBJ whole genome shotgun (WGS) entry which is preliminary data.</text>
</comment>
<reference evidence="3 4" key="1">
    <citation type="journal article" date="2016" name="Nat. Commun.">
        <title>Thousands of microbial genomes shed light on interconnected biogeochemical processes in an aquifer system.</title>
        <authorList>
            <person name="Anantharaman K."/>
            <person name="Brown C.T."/>
            <person name="Hug L.A."/>
            <person name="Sharon I."/>
            <person name="Castelle C.J."/>
            <person name="Probst A.J."/>
            <person name="Thomas B.C."/>
            <person name="Singh A."/>
            <person name="Wilkins M.J."/>
            <person name="Karaoz U."/>
            <person name="Brodie E.L."/>
            <person name="Williams K.H."/>
            <person name="Hubbard S.S."/>
            <person name="Banfield J.F."/>
        </authorList>
    </citation>
    <scope>NUCLEOTIDE SEQUENCE [LARGE SCALE GENOMIC DNA]</scope>
</reference>
<evidence type="ECO:0000313" key="4">
    <source>
        <dbReference type="Proteomes" id="UP000177701"/>
    </source>
</evidence>
<feature type="transmembrane region" description="Helical" evidence="2">
    <location>
        <begin position="37"/>
        <end position="57"/>
    </location>
</feature>
<dbReference type="AlphaFoldDB" id="A0A1F5AFY7"/>
<sequence length="218" mass="25736">MKWVKNVFQIPYLIVIFICLIIIARIVWPNINYDDTSFYLTLLAVIIFVIPNIGELFSRIKRLKKGDFEIELESKLDSLTEKTEKAEEDIEKLEIEEFEFKSKPDEIRKRIIEYTKDPRGGLISIAIEINSMISKLATYYQLFKNVKHISPIRTIDVLTNRGLVPNELQSLIRDFWIVRNQAVHSSEFQLTNQQLYRLLDLGIRILDLLSYRKPMTRK</sequence>
<accession>A0A1F5AFY7</accession>
<proteinExistence type="predicted"/>
<evidence type="ECO:0000256" key="1">
    <source>
        <dbReference type="SAM" id="Coils"/>
    </source>
</evidence>
<keyword evidence="1" id="KW-0175">Coiled coil</keyword>
<dbReference type="Proteomes" id="UP000177701">
    <property type="component" value="Unassembled WGS sequence"/>
</dbReference>
<gene>
    <name evidence="3" type="ORF">A2V47_00310</name>
</gene>
<feature type="transmembrane region" description="Helical" evidence="2">
    <location>
        <begin position="12"/>
        <end position="31"/>
    </location>
</feature>
<evidence type="ECO:0000313" key="3">
    <source>
        <dbReference type="EMBL" id="OGD17399.1"/>
    </source>
</evidence>
<feature type="coiled-coil region" evidence="1">
    <location>
        <begin position="69"/>
        <end position="103"/>
    </location>
</feature>
<keyword evidence="2" id="KW-0472">Membrane</keyword>
<protein>
    <recommendedName>
        <fullName evidence="5">DUF4145 domain-containing protein</fullName>
    </recommendedName>
</protein>
<keyword evidence="2" id="KW-0812">Transmembrane</keyword>
<organism evidence="3 4">
    <name type="scientific">Candidatus Sediminicultor quintus</name>
    <dbReference type="NCBI Taxonomy" id="1797291"/>
    <lineage>
        <taxon>Bacteria</taxon>
        <taxon>Pseudomonadati</taxon>
        <taxon>Atribacterota</taxon>
        <taxon>Candidatus Phoenicimicrobiia</taxon>
        <taxon>Candidatus Pheonicimicrobiales</taxon>
        <taxon>Candidatus Phoenicimicrobiaceae</taxon>
        <taxon>Candidatus Sediminicultor</taxon>
    </lineage>
</organism>
<keyword evidence="2" id="KW-1133">Transmembrane helix</keyword>
<name>A0A1F5AFY7_9BACT</name>
<evidence type="ECO:0000256" key="2">
    <source>
        <dbReference type="SAM" id="Phobius"/>
    </source>
</evidence>